<evidence type="ECO:0000259" key="2">
    <source>
        <dbReference type="Pfam" id="PF00248"/>
    </source>
</evidence>
<sequence>MKKQPFGTTKLQLSNICYGTGNFGEKLTKEQAFYNLDMYLDAGGNFIDSANVYCRWVPGLTNSSEQYLGEWLKSRNAYDKVVIATKGGHYDFESPEISRVNPRDVRKDLEESLQTLGLERIALYWLHRDDLETPIEDIIEMMEDFVKEGKIRYYGASNYTKARMNQAVNYAEEKGLQGFSAVSNQWSAVKVNPGGNLNSDPTLVMMDEDYYQWHKAHQMPLVPYSAGGHGYFQKRFLKEAISPAMKKAYDNESNEELLRKFSLLSQETGVNVHAVSLAWLLQQPFPVFPIAAITKPTQLEDFLVASEFSFPADFNNM</sequence>
<comment type="caution">
    <text evidence="3">The sequence shown here is derived from an EMBL/GenBank/DDBJ whole genome shotgun (WGS) entry which is preliminary data.</text>
</comment>
<dbReference type="CDD" id="cd19082">
    <property type="entry name" value="AKR_AKR10A1_2"/>
    <property type="match status" value="1"/>
</dbReference>
<name>A0ABT1EHW2_9FIRM</name>
<dbReference type="Gene3D" id="3.20.20.100">
    <property type="entry name" value="NADP-dependent oxidoreductase domain"/>
    <property type="match status" value="1"/>
</dbReference>
<reference evidence="3 4" key="1">
    <citation type="journal article" date="2022" name="Genome Biol. Evol.">
        <title>Host diet, physiology and behaviors set the stage for Lachnospiraceae cladogenesis.</title>
        <authorList>
            <person name="Vera-Ponce De Leon A."/>
            <person name="Schneider M."/>
            <person name="Jahnes B.C."/>
            <person name="Sadowski V."/>
            <person name="Camuy-Velez L.A."/>
            <person name="Duan J."/>
            <person name="Sabree Z.L."/>
        </authorList>
    </citation>
    <scope>NUCLEOTIDE SEQUENCE [LARGE SCALE GENOMIC DNA]</scope>
    <source>
        <strain evidence="3 4">PAL227</strain>
    </source>
</reference>
<dbReference type="InterPro" id="IPR036812">
    <property type="entry name" value="NAD(P)_OxRdtase_dom_sf"/>
</dbReference>
<gene>
    <name evidence="3" type="ORF">NK118_08510</name>
</gene>
<evidence type="ECO:0000313" key="4">
    <source>
        <dbReference type="Proteomes" id="UP001523565"/>
    </source>
</evidence>
<proteinExistence type="predicted"/>
<evidence type="ECO:0000256" key="1">
    <source>
        <dbReference type="ARBA" id="ARBA00023002"/>
    </source>
</evidence>
<dbReference type="InterPro" id="IPR023210">
    <property type="entry name" value="NADP_OxRdtase_dom"/>
</dbReference>
<evidence type="ECO:0000313" key="3">
    <source>
        <dbReference type="EMBL" id="MCP1110291.1"/>
    </source>
</evidence>
<accession>A0ABT1EHW2</accession>
<keyword evidence="4" id="KW-1185">Reference proteome</keyword>
<feature type="domain" description="NADP-dependent oxidoreductase" evidence="2">
    <location>
        <begin position="15"/>
        <end position="314"/>
    </location>
</feature>
<dbReference type="Proteomes" id="UP001523565">
    <property type="component" value="Unassembled WGS sequence"/>
</dbReference>
<dbReference type="RefSeq" id="WP_262069171.1">
    <property type="nucleotide sequence ID" value="NZ_JAMXOC010000011.1"/>
</dbReference>
<dbReference type="EMBL" id="JAMZFV010000011">
    <property type="protein sequence ID" value="MCP1110291.1"/>
    <property type="molecule type" value="Genomic_DNA"/>
</dbReference>
<dbReference type="Pfam" id="PF00248">
    <property type="entry name" value="Aldo_ket_red"/>
    <property type="match status" value="1"/>
</dbReference>
<dbReference type="PANTHER" id="PTHR43364:SF4">
    <property type="entry name" value="NAD(P)-LINKED OXIDOREDUCTASE SUPERFAMILY PROTEIN"/>
    <property type="match status" value="1"/>
</dbReference>
<dbReference type="SUPFAM" id="SSF51430">
    <property type="entry name" value="NAD(P)-linked oxidoreductase"/>
    <property type="match status" value="1"/>
</dbReference>
<protein>
    <submittedName>
        <fullName evidence="3">Aldo/keto reductase</fullName>
    </submittedName>
</protein>
<keyword evidence="1" id="KW-0560">Oxidoreductase</keyword>
<organism evidence="3 4">
    <name type="scientific">Ohessyouella blattaphilus</name>
    <dbReference type="NCBI Taxonomy" id="2949333"/>
    <lineage>
        <taxon>Bacteria</taxon>
        <taxon>Bacillati</taxon>
        <taxon>Bacillota</taxon>
        <taxon>Clostridia</taxon>
        <taxon>Lachnospirales</taxon>
        <taxon>Lachnospiraceae</taxon>
        <taxon>Ohessyouella</taxon>
    </lineage>
</organism>
<dbReference type="InterPro" id="IPR050523">
    <property type="entry name" value="AKR_Detox_Biosynth"/>
</dbReference>
<dbReference type="PANTHER" id="PTHR43364">
    <property type="entry name" value="NADH-SPECIFIC METHYLGLYOXAL REDUCTASE-RELATED"/>
    <property type="match status" value="1"/>
</dbReference>